<evidence type="ECO:0000256" key="11">
    <source>
        <dbReference type="ARBA" id="ARBA00032474"/>
    </source>
</evidence>
<evidence type="ECO:0000256" key="4">
    <source>
        <dbReference type="ARBA" id="ARBA00013858"/>
    </source>
</evidence>
<reference evidence="13 14" key="1">
    <citation type="submission" date="2024-01" db="EMBL/GenBank/DDBJ databases">
        <title>Hyphobacterium bacterium isolated from marine sediment.</title>
        <authorList>
            <person name="Zhao S."/>
        </authorList>
    </citation>
    <scope>NUCLEOTIDE SEQUENCE [LARGE SCALE GENOMIC DNA]</scope>
    <source>
        <strain evidence="13 14">Y60-23</strain>
    </source>
</reference>
<dbReference type="PANTHER" id="PTHR23404">
    <property type="entry name" value="MOLYBDOPTERIN SYNTHASE RELATED"/>
    <property type="match status" value="1"/>
</dbReference>
<dbReference type="Proteomes" id="UP001310692">
    <property type="component" value="Unassembled WGS sequence"/>
</dbReference>
<name>A0ABU7LU52_9PROT</name>
<evidence type="ECO:0000256" key="3">
    <source>
        <dbReference type="ARBA" id="ARBA00011950"/>
    </source>
</evidence>
<evidence type="ECO:0000256" key="6">
    <source>
        <dbReference type="ARBA" id="ARBA00025448"/>
    </source>
</evidence>
<evidence type="ECO:0000256" key="2">
    <source>
        <dbReference type="ARBA" id="ARBA00005426"/>
    </source>
</evidence>
<dbReference type="Pfam" id="PF02391">
    <property type="entry name" value="MoaE"/>
    <property type="match status" value="1"/>
</dbReference>
<comment type="subunit">
    <text evidence="7">Heterotetramer of 2 MoaD subunits and 2 MoaE subunits. Also stable as homodimer. The enzyme changes between these two forms during catalysis.</text>
</comment>
<keyword evidence="14" id="KW-1185">Reference proteome</keyword>
<accession>A0ABU7LU52</accession>
<sequence>MTRSDIVLTGECLDIEALNRRLQSGVHSGAVSTFTGLVRSSDALTALELLHHRVLTPAALQRIAKAAMNRFGVADLLIAHRYGRMAVGEPIVHIAGAAPHRRAALDCVSYAIDVLKTQAPFWKREWRGDKYDWVEPTLDDHEKAATWMETDT</sequence>
<dbReference type="CDD" id="cd00756">
    <property type="entry name" value="MoaE"/>
    <property type="match status" value="1"/>
</dbReference>
<dbReference type="InterPro" id="IPR003448">
    <property type="entry name" value="Mopterin_biosynth_MoaE"/>
</dbReference>
<dbReference type="RefSeq" id="WP_330194631.1">
    <property type="nucleotide sequence ID" value="NZ_JAZDRO010000001.1"/>
</dbReference>
<evidence type="ECO:0000256" key="8">
    <source>
        <dbReference type="ARBA" id="ARBA00029745"/>
    </source>
</evidence>
<comment type="catalytic activity">
    <reaction evidence="12">
        <text>2 [molybdopterin-synthase sulfur-carrier protein]-C-terminal-Gly-aminoethanethioate + cyclic pyranopterin phosphate + H2O = molybdopterin + 2 [molybdopterin-synthase sulfur-carrier protein]-C-terminal Gly-Gly + 2 H(+)</text>
        <dbReference type="Rhea" id="RHEA:26333"/>
        <dbReference type="Rhea" id="RHEA-COMP:12202"/>
        <dbReference type="Rhea" id="RHEA-COMP:19907"/>
        <dbReference type="ChEBI" id="CHEBI:15377"/>
        <dbReference type="ChEBI" id="CHEBI:15378"/>
        <dbReference type="ChEBI" id="CHEBI:58698"/>
        <dbReference type="ChEBI" id="CHEBI:59648"/>
        <dbReference type="ChEBI" id="CHEBI:90778"/>
        <dbReference type="ChEBI" id="CHEBI:232372"/>
        <dbReference type="EC" id="2.8.1.12"/>
    </reaction>
</comment>
<evidence type="ECO:0000313" key="13">
    <source>
        <dbReference type="EMBL" id="MEE2565101.1"/>
    </source>
</evidence>
<evidence type="ECO:0000256" key="7">
    <source>
        <dbReference type="ARBA" id="ARBA00026066"/>
    </source>
</evidence>
<dbReference type="EMBL" id="JAZDRO010000001">
    <property type="protein sequence ID" value="MEE2565101.1"/>
    <property type="molecule type" value="Genomic_DNA"/>
</dbReference>
<organism evidence="13 14">
    <name type="scientific">Hyphobacterium marinum</name>
    <dbReference type="NCBI Taxonomy" id="3116574"/>
    <lineage>
        <taxon>Bacteria</taxon>
        <taxon>Pseudomonadati</taxon>
        <taxon>Pseudomonadota</taxon>
        <taxon>Alphaproteobacteria</taxon>
        <taxon>Maricaulales</taxon>
        <taxon>Maricaulaceae</taxon>
        <taxon>Hyphobacterium</taxon>
    </lineage>
</organism>
<dbReference type="SUPFAM" id="SSF54690">
    <property type="entry name" value="Molybdopterin synthase subunit MoaE"/>
    <property type="match status" value="1"/>
</dbReference>
<evidence type="ECO:0000256" key="12">
    <source>
        <dbReference type="ARBA" id="ARBA00049878"/>
    </source>
</evidence>
<protein>
    <recommendedName>
        <fullName evidence="4">Molybdopterin synthase catalytic subunit</fullName>
        <ecNumber evidence="3">2.8.1.12</ecNumber>
    </recommendedName>
    <alternativeName>
        <fullName evidence="10">MPT synthase subunit 2</fullName>
    </alternativeName>
    <alternativeName>
        <fullName evidence="8">Molybdenum cofactor biosynthesis protein E</fullName>
    </alternativeName>
    <alternativeName>
        <fullName evidence="9">Molybdopterin-converting factor large subunit</fullName>
    </alternativeName>
    <alternativeName>
        <fullName evidence="11">Molybdopterin-converting factor subunit 2</fullName>
    </alternativeName>
</protein>
<evidence type="ECO:0000256" key="1">
    <source>
        <dbReference type="ARBA" id="ARBA00005046"/>
    </source>
</evidence>
<dbReference type="Gene3D" id="3.90.1170.40">
    <property type="entry name" value="Molybdopterin biosynthesis MoaE subunit"/>
    <property type="match status" value="1"/>
</dbReference>
<gene>
    <name evidence="13" type="ORF">V0U35_00275</name>
</gene>
<dbReference type="EC" id="2.8.1.12" evidence="3"/>
<comment type="pathway">
    <text evidence="1">Cofactor biosynthesis; molybdopterin biosynthesis.</text>
</comment>
<comment type="caution">
    <text evidence="13">The sequence shown here is derived from an EMBL/GenBank/DDBJ whole genome shotgun (WGS) entry which is preliminary data.</text>
</comment>
<keyword evidence="5" id="KW-0501">Molybdenum cofactor biosynthesis</keyword>
<evidence type="ECO:0000256" key="5">
    <source>
        <dbReference type="ARBA" id="ARBA00023150"/>
    </source>
</evidence>
<dbReference type="InterPro" id="IPR036563">
    <property type="entry name" value="MoaE_sf"/>
</dbReference>
<evidence type="ECO:0000313" key="14">
    <source>
        <dbReference type="Proteomes" id="UP001310692"/>
    </source>
</evidence>
<evidence type="ECO:0000256" key="10">
    <source>
        <dbReference type="ARBA" id="ARBA00030781"/>
    </source>
</evidence>
<comment type="function">
    <text evidence="6">Converts molybdopterin precursor Z into molybdopterin. This requires the incorporation of two sulfur atoms into precursor Z to generate a dithiolene group. The sulfur is provided by MoaD.</text>
</comment>
<proteinExistence type="inferred from homology"/>
<comment type="similarity">
    <text evidence="2">Belongs to the MoaE family.</text>
</comment>
<evidence type="ECO:0000256" key="9">
    <source>
        <dbReference type="ARBA" id="ARBA00030407"/>
    </source>
</evidence>